<dbReference type="PANTHER" id="PTHR35788:SF1">
    <property type="entry name" value="EXPORTED PROTEIN"/>
    <property type="match status" value="1"/>
</dbReference>
<dbReference type="Proteomes" id="UP000274033">
    <property type="component" value="Unassembled WGS sequence"/>
</dbReference>
<dbReference type="EMBL" id="RRCT01000002">
    <property type="protein sequence ID" value="RQW75964.1"/>
    <property type="molecule type" value="Genomic_DNA"/>
</dbReference>
<organism evidence="1 2">
    <name type="scientific">Lysinibacillus composti</name>
    <dbReference type="NCBI Taxonomy" id="720633"/>
    <lineage>
        <taxon>Bacteria</taxon>
        <taxon>Bacillati</taxon>
        <taxon>Bacillota</taxon>
        <taxon>Bacilli</taxon>
        <taxon>Bacillales</taxon>
        <taxon>Bacillaceae</taxon>
        <taxon>Lysinibacillus</taxon>
    </lineage>
</organism>
<dbReference type="InterPro" id="IPR007391">
    <property type="entry name" value="Vancomycin_resist_VanW"/>
</dbReference>
<comment type="caution">
    <text evidence="1">The sequence shown here is derived from an EMBL/GenBank/DDBJ whole genome shotgun (WGS) entry which is preliminary data.</text>
</comment>
<evidence type="ECO:0000313" key="2">
    <source>
        <dbReference type="Proteomes" id="UP000274033"/>
    </source>
</evidence>
<dbReference type="InterPro" id="IPR052913">
    <property type="entry name" value="Glycopeptide_resist_protein"/>
</dbReference>
<accession>A0A3N9UIY7</accession>
<evidence type="ECO:0008006" key="3">
    <source>
        <dbReference type="Google" id="ProtNLM"/>
    </source>
</evidence>
<keyword evidence="2" id="KW-1185">Reference proteome</keyword>
<protein>
    <recommendedName>
        <fullName evidence="3">Vanomycin resistance protein VanB</fullName>
    </recommendedName>
</protein>
<name>A0A3N9UIY7_9BACI</name>
<evidence type="ECO:0000313" key="1">
    <source>
        <dbReference type="EMBL" id="RQW75964.1"/>
    </source>
</evidence>
<proteinExistence type="predicted"/>
<sequence>MVPIFFIFTINLIFDVGDERIVAANYNAIDFPISPDEFLDDPKGVINIIDPNTNEVVQSFIPNHFDLMTDFNAYKNGIEQWVKELAWGSAAMGSGYNKGMSLDRIDSNGEVIKGNPSITVREKELVNQILEKSFDGDNIKIPLAIRESGYRSEDVKHFNEVVLASYSTYFNSTKIGRSKNIELSSAAIHNVIVGSEDFFSFNMTVGPREVATGYQMAPEIIKGKTVMGIGGGICQTSSTLFNAIDQLGVEIVERHHHSKDVGYVQKGRDATVSFGGLDFIFRNTTGIPFIIKSYYQPGTLNVQIRTTKEYADLLKNELQNISE</sequence>
<dbReference type="Pfam" id="PF04294">
    <property type="entry name" value="VanW"/>
    <property type="match status" value="1"/>
</dbReference>
<dbReference type="OrthoDB" id="9813301at2"/>
<dbReference type="PANTHER" id="PTHR35788">
    <property type="entry name" value="EXPORTED PROTEIN-RELATED"/>
    <property type="match status" value="1"/>
</dbReference>
<dbReference type="AlphaFoldDB" id="A0A3N9UIY7"/>
<reference evidence="1 2" key="1">
    <citation type="journal article" date="2013" name="J. Microbiol.">
        <title>Lysinibacillus chungkukjangi sp. nov., isolated from Chungkukjang, Korean fermented soybean food.</title>
        <authorList>
            <person name="Kim S.J."/>
            <person name="Jang Y.H."/>
            <person name="Hamada M."/>
            <person name="Ahn J.H."/>
            <person name="Weon H.Y."/>
            <person name="Suzuki K."/>
            <person name="Whang K.S."/>
            <person name="Kwon S.W."/>
        </authorList>
    </citation>
    <scope>NUCLEOTIDE SEQUENCE [LARGE SCALE GENOMIC DNA]</scope>
    <source>
        <strain evidence="1 2">MCCC 1A12701</strain>
    </source>
</reference>
<gene>
    <name evidence="1" type="ORF">EBB45_03695</name>
</gene>